<sequence>MTDTIISIIVMATVTALLRFLPFMIFRGSKKTPDFISYLGKALPFAIIGMLVVFCLKSVDFKGGVHGLPEIISILLIVLIHWWKKNTILSILTGTISYVVIVNFIV</sequence>
<feature type="transmembrane region" description="Helical" evidence="1">
    <location>
        <begin position="65"/>
        <end position="83"/>
    </location>
</feature>
<dbReference type="AlphaFoldDB" id="A0A7W8LMP2"/>
<dbReference type="RefSeq" id="WP_246462737.1">
    <property type="nucleotide sequence ID" value="NZ_CP031518.1"/>
</dbReference>
<evidence type="ECO:0000256" key="1">
    <source>
        <dbReference type="SAM" id="Phobius"/>
    </source>
</evidence>
<reference evidence="2 3" key="1">
    <citation type="submission" date="2020-08" db="EMBL/GenBank/DDBJ databases">
        <title>Genomic Encyclopedia of Type Strains, Phase IV (KMG-IV): sequencing the most valuable type-strain genomes for metagenomic binning, comparative biology and taxonomic classification.</title>
        <authorList>
            <person name="Goeker M."/>
        </authorList>
    </citation>
    <scope>NUCLEOTIDE SEQUENCE [LARGE SCALE GENOMIC DNA]</scope>
    <source>
        <strain evidence="2 3">DSM 103462</strain>
    </source>
</reference>
<protein>
    <submittedName>
        <fullName evidence="2">Branched-subunit amino acid transport protein AzlD</fullName>
    </submittedName>
</protein>
<comment type="caution">
    <text evidence="2">The sequence shown here is derived from an EMBL/GenBank/DDBJ whole genome shotgun (WGS) entry which is preliminary data.</text>
</comment>
<keyword evidence="1" id="KW-0812">Transmembrane</keyword>
<keyword evidence="1" id="KW-0472">Membrane</keyword>
<organism evidence="2 3">
    <name type="scientific">Treponema ruminis</name>
    <dbReference type="NCBI Taxonomy" id="744515"/>
    <lineage>
        <taxon>Bacteria</taxon>
        <taxon>Pseudomonadati</taxon>
        <taxon>Spirochaetota</taxon>
        <taxon>Spirochaetia</taxon>
        <taxon>Spirochaetales</taxon>
        <taxon>Treponemataceae</taxon>
        <taxon>Treponema</taxon>
    </lineage>
</organism>
<feature type="transmembrane region" description="Helical" evidence="1">
    <location>
        <begin position="6"/>
        <end position="26"/>
    </location>
</feature>
<dbReference type="Proteomes" id="UP000518887">
    <property type="component" value="Unassembled WGS sequence"/>
</dbReference>
<dbReference type="PIRSF" id="PIRSF003203">
    <property type="entry name" value="AzlD"/>
    <property type="match status" value="1"/>
</dbReference>
<feature type="transmembrane region" description="Helical" evidence="1">
    <location>
        <begin position="38"/>
        <end position="59"/>
    </location>
</feature>
<evidence type="ECO:0000313" key="3">
    <source>
        <dbReference type="Proteomes" id="UP000518887"/>
    </source>
</evidence>
<dbReference type="InterPro" id="IPR008407">
    <property type="entry name" value="Brnchd-chn_aa_trnsp_AzlD"/>
</dbReference>
<keyword evidence="3" id="KW-1185">Reference proteome</keyword>
<dbReference type="EMBL" id="JACHFQ010000006">
    <property type="protein sequence ID" value="MBB5226610.1"/>
    <property type="molecule type" value="Genomic_DNA"/>
</dbReference>
<keyword evidence="1" id="KW-1133">Transmembrane helix</keyword>
<evidence type="ECO:0000313" key="2">
    <source>
        <dbReference type="EMBL" id="MBB5226610.1"/>
    </source>
</evidence>
<name>A0A7W8LMP2_9SPIR</name>
<proteinExistence type="predicted"/>
<dbReference type="Pfam" id="PF05437">
    <property type="entry name" value="AzlD"/>
    <property type="match status" value="1"/>
</dbReference>
<feature type="transmembrane region" description="Helical" evidence="1">
    <location>
        <begin position="88"/>
        <end position="105"/>
    </location>
</feature>
<accession>A0A7W8LMP2</accession>
<gene>
    <name evidence="2" type="ORF">HNP76_001991</name>
</gene>